<dbReference type="Pfam" id="PF13452">
    <property type="entry name" value="FAS1_DH_region"/>
    <property type="match status" value="1"/>
</dbReference>
<evidence type="ECO:0000259" key="1">
    <source>
        <dbReference type="Pfam" id="PF13452"/>
    </source>
</evidence>
<dbReference type="Gene3D" id="3.10.129.10">
    <property type="entry name" value="Hotdog Thioesterase"/>
    <property type="match status" value="1"/>
</dbReference>
<dbReference type="InterPro" id="IPR039569">
    <property type="entry name" value="FAS1-like_DH_region"/>
</dbReference>
<keyword evidence="3" id="KW-1185">Reference proteome</keyword>
<protein>
    <submittedName>
        <fullName evidence="2">MaoC family dehydratase</fullName>
    </submittedName>
</protein>
<evidence type="ECO:0000313" key="3">
    <source>
        <dbReference type="Proteomes" id="UP000252770"/>
    </source>
</evidence>
<reference evidence="2 3" key="1">
    <citation type="submission" date="2018-07" db="EMBL/GenBank/DDBJ databases">
        <title>Desertimonas flava gen. nov. sp. nov.</title>
        <authorList>
            <person name="Liu S."/>
        </authorList>
    </citation>
    <scope>NUCLEOTIDE SEQUENCE [LARGE SCALE GENOMIC DNA]</scope>
    <source>
        <strain evidence="2 3">16Sb5-5</strain>
    </source>
</reference>
<proteinExistence type="predicted"/>
<dbReference type="EMBL" id="QOUI01000005">
    <property type="protein sequence ID" value="RCK69703.1"/>
    <property type="molecule type" value="Genomic_DNA"/>
</dbReference>
<dbReference type="AlphaFoldDB" id="A0A367YV02"/>
<dbReference type="Proteomes" id="UP000252770">
    <property type="component" value="Unassembled WGS sequence"/>
</dbReference>
<organism evidence="2 3">
    <name type="scientific">Desertihabitans brevis</name>
    <dbReference type="NCBI Taxonomy" id="2268447"/>
    <lineage>
        <taxon>Bacteria</taxon>
        <taxon>Bacillati</taxon>
        <taxon>Actinomycetota</taxon>
        <taxon>Actinomycetes</taxon>
        <taxon>Propionibacteriales</taxon>
        <taxon>Propionibacteriaceae</taxon>
        <taxon>Desertihabitans</taxon>
    </lineage>
</organism>
<gene>
    <name evidence="2" type="ORF">DT076_09680</name>
</gene>
<sequence length="145" mass="16075">MSISPDHVGRRYPPTDVYVVSQAKVGEFARALGDDHPAYRGPRACAPPTFPIVVAAQAWEQMFHDPDLGLALERVVHGEQSFESRRALMVGDEVTATLTIERVRTRGSADWITSVAEIGTLEGEDVSRVRATFVHSHPHQEEESR</sequence>
<accession>A0A367YV02</accession>
<evidence type="ECO:0000313" key="2">
    <source>
        <dbReference type="EMBL" id="RCK69703.1"/>
    </source>
</evidence>
<dbReference type="CDD" id="cd03441">
    <property type="entry name" value="R_hydratase_like"/>
    <property type="match status" value="1"/>
</dbReference>
<comment type="caution">
    <text evidence="2">The sequence shown here is derived from an EMBL/GenBank/DDBJ whole genome shotgun (WGS) entry which is preliminary data.</text>
</comment>
<dbReference type="InterPro" id="IPR029069">
    <property type="entry name" value="HotDog_dom_sf"/>
</dbReference>
<name>A0A367YV02_9ACTN</name>
<dbReference type="RefSeq" id="WP_114126463.1">
    <property type="nucleotide sequence ID" value="NZ_QOUI01000005.1"/>
</dbReference>
<dbReference type="SUPFAM" id="SSF54637">
    <property type="entry name" value="Thioesterase/thiol ester dehydrase-isomerase"/>
    <property type="match status" value="1"/>
</dbReference>
<dbReference type="PIRSF" id="PIRSF018072">
    <property type="entry name" value="UCP018072"/>
    <property type="match status" value="1"/>
</dbReference>
<dbReference type="InterPro" id="IPR016709">
    <property type="entry name" value="HadA-like"/>
</dbReference>
<feature type="domain" description="FAS1-like dehydratase" evidence="1">
    <location>
        <begin position="7"/>
        <end position="126"/>
    </location>
</feature>